<protein>
    <submittedName>
        <fullName evidence="3">Uncharacterized protein</fullName>
    </submittedName>
</protein>
<evidence type="ECO:0000256" key="1">
    <source>
        <dbReference type="SAM" id="Phobius"/>
    </source>
</evidence>
<dbReference type="WBParaSite" id="nRc.2.0.1.t37279-RA">
    <property type="protein sequence ID" value="nRc.2.0.1.t37279-RA"/>
    <property type="gene ID" value="nRc.2.0.1.g37279"/>
</dbReference>
<keyword evidence="2" id="KW-1185">Reference proteome</keyword>
<proteinExistence type="predicted"/>
<dbReference type="AlphaFoldDB" id="A0A915KH62"/>
<organism evidence="2 3">
    <name type="scientific">Romanomermis culicivorax</name>
    <name type="common">Nematode worm</name>
    <dbReference type="NCBI Taxonomy" id="13658"/>
    <lineage>
        <taxon>Eukaryota</taxon>
        <taxon>Metazoa</taxon>
        <taxon>Ecdysozoa</taxon>
        <taxon>Nematoda</taxon>
        <taxon>Enoplea</taxon>
        <taxon>Dorylaimia</taxon>
        <taxon>Mermithida</taxon>
        <taxon>Mermithoidea</taxon>
        <taxon>Mermithidae</taxon>
        <taxon>Romanomermis</taxon>
    </lineage>
</organism>
<keyword evidence="1" id="KW-0472">Membrane</keyword>
<evidence type="ECO:0000313" key="3">
    <source>
        <dbReference type="WBParaSite" id="nRc.2.0.1.t37279-RA"/>
    </source>
</evidence>
<dbReference type="Proteomes" id="UP000887565">
    <property type="component" value="Unplaced"/>
</dbReference>
<evidence type="ECO:0000313" key="2">
    <source>
        <dbReference type="Proteomes" id="UP000887565"/>
    </source>
</evidence>
<name>A0A915KH62_ROMCU</name>
<sequence>MDFSGKSSFSVHITLTIMAKTATLAIIPRVKKEYMKMTTILTTDDHMVVQNYLKKRNKFFRGKQRLKLKLCCLFTTDVIGRVRKSRKCFQIL</sequence>
<keyword evidence="1" id="KW-0812">Transmembrane</keyword>
<feature type="transmembrane region" description="Helical" evidence="1">
    <location>
        <begin position="6"/>
        <end position="27"/>
    </location>
</feature>
<keyword evidence="1" id="KW-1133">Transmembrane helix</keyword>
<reference evidence="3" key="1">
    <citation type="submission" date="2022-11" db="UniProtKB">
        <authorList>
            <consortium name="WormBaseParasite"/>
        </authorList>
    </citation>
    <scope>IDENTIFICATION</scope>
</reference>
<accession>A0A915KH62</accession>